<evidence type="ECO:0000313" key="2">
    <source>
        <dbReference type="Proteomes" id="UP000193978"/>
    </source>
</evidence>
<dbReference type="Proteomes" id="UP000193978">
    <property type="component" value="Chromosome"/>
</dbReference>
<gene>
    <name evidence="1" type="ORF">B1812_07025</name>
</gene>
<name>A0A1W6MTE0_9HYPH</name>
<dbReference type="RefSeq" id="WP_085770955.1">
    <property type="nucleotide sequence ID" value="NZ_AP027149.1"/>
</dbReference>
<protein>
    <submittedName>
        <fullName evidence="1">Uncharacterized protein</fullName>
    </submittedName>
</protein>
<dbReference type="KEGG" id="mbry:B1812_07025"/>
<proteinExistence type="predicted"/>
<sequence length="72" mass="7417">MSNALTSAAPTLALAASAAGTGLLLARGFLKNAVSLSGAAQRVGDTKVWDGLVSFKQGKLQLGLYLTLRRID</sequence>
<organism evidence="1 2">
    <name type="scientific">Methylocystis bryophila</name>
    <dbReference type="NCBI Taxonomy" id="655015"/>
    <lineage>
        <taxon>Bacteria</taxon>
        <taxon>Pseudomonadati</taxon>
        <taxon>Pseudomonadota</taxon>
        <taxon>Alphaproteobacteria</taxon>
        <taxon>Hyphomicrobiales</taxon>
        <taxon>Methylocystaceae</taxon>
        <taxon>Methylocystis</taxon>
    </lineage>
</organism>
<keyword evidence="2" id="KW-1185">Reference proteome</keyword>
<dbReference type="AlphaFoldDB" id="A0A1W6MTE0"/>
<evidence type="ECO:0000313" key="1">
    <source>
        <dbReference type="EMBL" id="ARN80870.1"/>
    </source>
</evidence>
<dbReference type="EMBL" id="CP019948">
    <property type="protein sequence ID" value="ARN80870.1"/>
    <property type="molecule type" value="Genomic_DNA"/>
</dbReference>
<accession>A0A1W6MTE0</accession>
<reference evidence="1 2" key="1">
    <citation type="submission" date="2017-02" db="EMBL/GenBank/DDBJ databases">
        <authorList>
            <person name="Peterson S.W."/>
        </authorList>
    </citation>
    <scope>NUCLEOTIDE SEQUENCE [LARGE SCALE GENOMIC DNA]</scope>
    <source>
        <strain evidence="1 2">S285</strain>
    </source>
</reference>